<evidence type="ECO:0000259" key="5">
    <source>
        <dbReference type="PROSITE" id="PS51898"/>
    </source>
</evidence>
<dbReference type="InterPro" id="IPR002104">
    <property type="entry name" value="Integrase_catalytic"/>
</dbReference>
<name>A0ABT6GI29_9PROT</name>
<reference evidence="6 7" key="1">
    <citation type="submission" date="2023-03" db="EMBL/GenBank/DDBJ databases">
        <title>Strain FZY0004 represents a novel species in the genus Thalassospira isolated from seawater.</title>
        <authorList>
            <person name="Fu Z.-Y."/>
        </authorList>
    </citation>
    <scope>NUCLEOTIDE SEQUENCE [LARGE SCALE GENOMIC DNA]</scope>
    <source>
        <strain evidence="6 7">FZY0004</strain>
    </source>
</reference>
<sequence>MNALNDLADKNYEIDRNLLLNLAKSNQLTAHSISRLATLGQVVENEGQNWPGSIGWVIAKYKNSRGFKELAVGTKKFYVQYMNEVHALGPDLPISAFTTPMLQDFVDTFDGVKGADRKLKTILNLLFKTAIKWEVMDNNPAQFLETTQGSRRQVVWEPAEIDAWYHAAQFGDRAFATTTAFCLLQYTAQRPIDVLKMPVSHFAPTTNMIRVRQQKTGAFLEIPLHRDAVERIAEAVKLAKEAGCTTIVQHEGRPVPYTTFLNNFRRATAKDMAHLQPRDLRRTAAVRMSEAGATTTQISAVAGWSIEQTSKILEHYVPRTTEMARGAIAAWEKSV</sequence>
<keyword evidence="4" id="KW-0233">DNA recombination</keyword>
<feature type="domain" description="Tyr recombinase" evidence="5">
    <location>
        <begin position="151"/>
        <end position="329"/>
    </location>
</feature>
<gene>
    <name evidence="6" type="ORF">P7680_22220</name>
</gene>
<evidence type="ECO:0000256" key="3">
    <source>
        <dbReference type="ARBA" id="ARBA00023125"/>
    </source>
</evidence>
<evidence type="ECO:0000256" key="2">
    <source>
        <dbReference type="ARBA" id="ARBA00022908"/>
    </source>
</evidence>
<dbReference type="Proteomes" id="UP001529180">
    <property type="component" value="Unassembled WGS sequence"/>
</dbReference>
<evidence type="ECO:0000313" key="7">
    <source>
        <dbReference type="Proteomes" id="UP001529180"/>
    </source>
</evidence>
<dbReference type="PANTHER" id="PTHR30629:SF2">
    <property type="entry name" value="PROPHAGE INTEGRASE INTS-RELATED"/>
    <property type="match status" value="1"/>
</dbReference>
<proteinExistence type="inferred from homology"/>
<dbReference type="PROSITE" id="PS51898">
    <property type="entry name" value="TYR_RECOMBINASE"/>
    <property type="match status" value="1"/>
</dbReference>
<dbReference type="InterPro" id="IPR050808">
    <property type="entry name" value="Phage_Integrase"/>
</dbReference>
<dbReference type="InterPro" id="IPR010998">
    <property type="entry name" value="Integrase_recombinase_N"/>
</dbReference>
<keyword evidence="2" id="KW-0229">DNA integration</keyword>
<protein>
    <submittedName>
        <fullName evidence="6">Tyrosine-type recombinase/integrase</fullName>
    </submittedName>
</protein>
<dbReference type="Gene3D" id="1.10.150.130">
    <property type="match status" value="1"/>
</dbReference>
<dbReference type="EMBL" id="JARSBO010000016">
    <property type="protein sequence ID" value="MDG4721733.1"/>
    <property type="molecule type" value="Genomic_DNA"/>
</dbReference>
<comment type="caution">
    <text evidence="6">The sequence shown here is derived from an EMBL/GenBank/DDBJ whole genome shotgun (WGS) entry which is preliminary data.</text>
</comment>
<evidence type="ECO:0000256" key="1">
    <source>
        <dbReference type="ARBA" id="ARBA00008857"/>
    </source>
</evidence>
<dbReference type="PANTHER" id="PTHR30629">
    <property type="entry name" value="PROPHAGE INTEGRASE"/>
    <property type="match status" value="1"/>
</dbReference>
<accession>A0ABT6GI29</accession>
<keyword evidence="3" id="KW-0238">DNA-binding</keyword>
<dbReference type="InterPro" id="IPR011010">
    <property type="entry name" value="DNA_brk_join_enz"/>
</dbReference>
<keyword evidence="7" id="KW-1185">Reference proteome</keyword>
<dbReference type="SUPFAM" id="SSF56349">
    <property type="entry name" value="DNA breaking-rejoining enzymes"/>
    <property type="match status" value="1"/>
</dbReference>
<evidence type="ECO:0000256" key="4">
    <source>
        <dbReference type="ARBA" id="ARBA00023172"/>
    </source>
</evidence>
<evidence type="ECO:0000313" key="6">
    <source>
        <dbReference type="EMBL" id="MDG4721733.1"/>
    </source>
</evidence>
<comment type="similarity">
    <text evidence="1">Belongs to the 'phage' integrase family.</text>
</comment>
<dbReference type="Gene3D" id="1.10.443.10">
    <property type="entry name" value="Intergrase catalytic core"/>
    <property type="match status" value="1"/>
</dbReference>
<dbReference type="InterPro" id="IPR013762">
    <property type="entry name" value="Integrase-like_cat_sf"/>
</dbReference>
<organism evidence="6 7">
    <name type="scientific">Thalassospira aquimaris</name>
    <dbReference type="NCBI Taxonomy" id="3037796"/>
    <lineage>
        <taxon>Bacteria</taxon>
        <taxon>Pseudomonadati</taxon>
        <taxon>Pseudomonadota</taxon>
        <taxon>Alphaproteobacteria</taxon>
        <taxon>Rhodospirillales</taxon>
        <taxon>Thalassospiraceae</taxon>
        <taxon>Thalassospira</taxon>
    </lineage>
</organism>
<dbReference type="RefSeq" id="WP_278007076.1">
    <property type="nucleotide sequence ID" value="NZ_JARSBO010000016.1"/>
</dbReference>
<dbReference type="Pfam" id="PF00589">
    <property type="entry name" value="Phage_integrase"/>
    <property type="match status" value="1"/>
</dbReference>